<dbReference type="InterPro" id="IPR013766">
    <property type="entry name" value="Thioredoxin_domain"/>
</dbReference>
<dbReference type="CDD" id="cd02947">
    <property type="entry name" value="TRX_family"/>
    <property type="match status" value="1"/>
</dbReference>
<dbReference type="PANTHER" id="PTHR10438">
    <property type="entry name" value="THIOREDOXIN"/>
    <property type="match status" value="1"/>
</dbReference>
<dbReference type="OrthoDB" id="662084at2759"/>
<gene>
    <name evidence="2" type="ORF">BAE44_0018820</name>
</gene>
<evidence type="ECO:0000259" key="1">
    <source>
        <dbReference type="Pfam" id="PF00085"/>
    </source>
</evidence>
<feature type="non-terminal residue" evidence="2">
    <location>
        <position position="1"/>
    </location>
</feature>
<dbReference type="EMBL" id="LWDX02051599">
    <property type="protein sequence ID" value="OEL20161.1"/>
    <property type="molecule type" value="Genomic_DNA"/>
</dbReference>
<evidence type="ECO:0000313" key="2">
    <source>
        <dbReference type="EMBL" id="OEL20161.1"/>
    </source>
</evidence>
<dbReference type="AlphaFoldDB" id="A0A1E5V4X6"/>
<dbReference type="Proteomes" id="UP000095767">
    <property type="component" value="Unassembled WGS sequence"/>
</dbReference>
<reference evidence="2 3" key="1">
    <citation type="submission" date="2016-09" db="EMBL/GenBank/DDBJ databases">
        <title>The draft genome of Dichanthelium oligosanthes: A C3 panicoid grass species.</title>
        <authorList>
            <person name="Studer A.J."/>
            <person name="Schnable J.C."/>
            <person name="Brutnell T.P."/>
        </authorList>
    </citation>
    <scope>NUCLEOTIDE SEQUENCE [LARGE SCALE GENOMIC DNA]</scope>
    <source>
        <strain evidence="3">cv. Kellogg 1175</strain>
        <tissue evidence="2">Leaf</tissue>
    </source>
</reference>
<proteinExistence type="predicted"/>
<dbReference type="PANTHER" id="PTHR10438:SF387">
    <property type="entry name" value="OS09G0559600 PROTEIN"/>
    <property type="match status" value="1"/>
</dbReference>
<organism evidence="2 3">
    <name type="scientific">Dichanthelium oligosanthes</name>
    <dbReference type="NCBI Taxonomy" id="888268"/>
    <lineage>
        <taxon>Eukaryota</taxon>
        <taxon>Viridiplantae</taxon>
        <taxon>Streptophyta</taxon>
        <taxon>Embryophyta</taxon>
        <taxon>Tracheophyta</taxon>
        <taxon>Spermatophyta</taxon>
        <taxon>Magnoliopsida</taxon>
        <taxon>Liliopsida</taxon>
        <taxon>Poales</taxon>
        <taxon>Poaceae</taxon>
        <taxon>PACMAD clade</taxon>
        <taxon>Panicoideae</taxon>
        <taxon>Panicodae</taxon>
        <taxon>Paniceae</taxon>
        <taxon>Dichantheliinae</taxon>
        <taxon>Dichanthelium</taxon>
    </lineage>
</organism>
<dbReference type="Gene3D" id="3.40.30.10">
    <property type="entry name" value="Glutaredoxin"/>
    <property type="match status" value="1"/>
</dbReference>
<sequence length="89" mass="10215">LMFWAPWNELSKVMRTPFRSIALANRHRAIFCLINVDNFKLACIHMQDLAERYAAEALPTFVLIKNNTVLGRVVGAKEEELRRTIASNV</sequence>
<evidence type="ECO:0000313" key="3">
    <source>
        <dbReference type="Proteomes" id="UP000095767"/>
    </source>
</evidence>
<comment type="caution">
    <text evidence="2">The sequence shown here is derived from an EMBL/GenBank/DDBJ whole genome shotgun (WGS) entry which is preliminary data.</text>
</comment>
<dbReference type="InterPro" id="IPR050620">
    <property type="entry name" value="Thioredoxin_H-type-like"/>
</dbReference>
<name>A0A1E5V4X6_9POAL</name>
<dbReference type="Pfam" id="PF00085">
    <property type="entry name" value="Thioredoxin"/>
    <property type="match status" value="1"/>
</dbReference>
<accession>A0A1E5V4X6</accession>
<keyword evidence="3" id="KW-1185">Reference proteome</keyword>
<dbReference type="SUPFAM" id="SSF52833">
    <property type="entry name" value="Thioredoxin-like"/>
    <property type="match status" value="1"/>
</dbReference>
<feature type="domain" description="Thioredoxin" evidence="1">
    <location>
        <begin position="2"/>
        <end position="86"/>
    </location>
</feature>
<dbReference type="STRING" id="888268.A0A1E5V4X6"/>
<dbReference type="InterPro" id="IPR036249">
    <property type="entry name" value="Thioredoxin-like_sf"/>
</dbReference>
<protein>
    <recommendedName>
        <fullName evidence="1">Thioredoxin domain-containing protein</fullName>
    </recommendedName>
</protein>